<evidence type="ECO:0000313" key="2">
    <source>
        <dbReference type="EMBL" id="EGX67419.1"/>
    </source>
</evidence>
<dbReference type="HOGENOM" id="CLU_1783562_0_0_11"/>
<comment type="caution">
    <text evidence="2">The sequence shown here is derived from an EMBL/GenBank/DDBJ whole genome shotgun (WGS) entry which is preliminary data.</text>
</comment>
<dbReference type="EMBL" id="ADLS01000006">
    <property type="protein sequence ID" value="EGX67419.1"/>
    <property type="molecule type" value="Genomic_DNA"/>
</dbReference>
<dbReference type="Proteomes" id="UP000004830">
    <property type="component" value="Unassembled WGS sequence"/>
</dbReference>
<reference evidence="2 3" key="1">
    <citation type="submission" date="2011-06" db="EMBL/GenBank/DDBJ databases">
        <title>The Genome Sequence of Collinsella tanakaei YIT 12063.</title>
        <authorList>
            <consortium name="The Broad Institute Genome Sequencing Platform"/>
            <person name="Earl A."/>
            <person name="Ward D."/>
            <person name="Feldgarden M."/>
            <person name="Gevers D."/>
            <person name="Morotomi M."/>
            <person name="Young S.K."/>
            <person name="Zeng Q."/>
            <person name="Gargeya S."/>
            <person name="Fitzgerald M."/>
            <person name="Haas B."/>
            <person name="Abouelleil A."/>
            <person name="Alvarado L."/>
            <person name="Arachchi H.M."/>
            <person name="Berlin A."/>
            <person name="Brown A."/>
            <person name="Chapman S.B."/>
            <person name="Chen Z."/>
            <person name="Dunbar C."/>
            <person name="Freedman E."/>
            <person name="Gearin G."/>
            <person name="Gellesch M."/>
            <person name="Goldberg J."/>
            <person name="Griggs A."/>
            <person name="Gujja S."/>
            <person name="Heiman D."/>
            <person name="Howarth C."/>
            <person name="Larson L."/>
            <person name="Lui A."/>
            <person name="MacDonald P.J.P."/>
            <person name="Mehta T."/>
            <person name="Montmayeur A."/>
            <person name="Murphy C."/>
            <person name="Neiman D."/>
            <person name="Pearson M."/>
            <person name="Priest M."/>
            <person name="Roberts A."/>
            <person name="Saif S."/>
            <person name="Shea T."/>
            <person name="Shenoy N."/>
            <person name="Sisk P."/>
            <person name="Stolte C."/>
            <person name="Sykes S."/>
            <person name="Wortman J."/>
            <person name="Nusbaum C."/>
            <person name="Birren B."/>
        </authorList>
    </citation>
    <scope>NUCLEOTIDE SEQUENCE [LARGE SCALE GENOMIC DNA]</scope>
    <source>
        <strain evidence="2 3">YIT 12063</strain>
    </source>
</reference>
<evidence type="ECO:0008006" key="4">
    <source>
        <dbReference type="Google" id="ProtNLM"/>
    </source>
</evidence>
<dbReference type="STRING" id="742742.HMPREF9452_00431"/>
<name>G1WGG8_9ACTN</name>
<evidence type="ECO:0000313" key="3">
    <source>
        <dbReference type="Proteomes" id="UP000004830"/>
    </source>
</evidence>
<protein>
    <recommendedName>
        <fullName evidence="4">Helix-turn-helix domain-containing protein</fullName>
    </recommendedName>
</protein>
<organism evidence="2 3">
    <name type="scientific">Collinsella tanakaei YIT 12063</name>
    <dbReference type="NCBI Taxonomy" id="742742"/>
    <lineage>
        <taxon>Bacteria</taxon>
        <taxon>Bacillati</taxon>
        <taxon>Actinomycetota</taxon>
        <taxon>Coriobacteriia</taxon>
        <taxon>Coriobacteriales</taxon>
        <taxon>Coriobacteriaceae</taxon>
        <taxon>Collinsella</taxon>
    </lineage>
</organism>
<feature type="region of interest" description="Disordered" evidence="1">
    <location>
        <begin position="92"/>
        <end position="145"/>
    </location>
</feature>
<sequence length="145" mass="15913">MGLSGTQERILLLFVSRMESDGKGRWYSWYPRVEMADALGLKEDTVRKAIISLREKGALQTCGKSYSGKCQRYQLMPNVKGCLSVPTITKKGVPTDAEKGSPDVPKWGVSTGTPLRRKECASASLSQPSARNRYKQADGTDNAVL</sequence>
<dbReference type="AlphaFoldDB" id="G1WGG8"/>
<gene>
    <name evidence="2" type="ORF">HMPREF9452_00431</name>
</gene>
<evidence type="ECO:0000256" key="1">
    <source>
        <dbReference type="SAM" id="MobiDB-lite"/>
    </source>
</evidence>
<keyword evidence="3" id="KW-1185">Reference proteome</keyword>
<proteinExistence type="predicted"/>
<accession>G1WGG8</accession>